<evidence type="ECO:0000313" key="3">
    <source>
        <dbReference type="EMBL" id="SHF85912.1"/>
    </source>
</evidence>
<evidence type="ECO:0000313" key="4">
    <source>
        <dbReference type="Proteomes" id="UP000184041"/>
    </source>
</evidence>
<reference evidence="3 4" key="1">
    <citation type="submission" date="2016-11" db="EMBL/GenBank/DDBJ databases">
        <authorList>
            <person name="Jaros S."/>
            <person name="Januszkiewicz K."/>
            <person name="Wedrychowicz H."/>
        </authorList>
    </citation>
    <scope>NUCLEOTIDE SEQUENCE [LARGE SCALE GENOMIC DNA]</scope>
    <source>
        <strain evidence="3 4">DSM 21986</strain>
    </source>
</reference>
<dbReference type="NCBIfam" id="NF006689">
    <property type="entry name" value="PRK09237.1"/>
    <property type="match status" value="1"/>
</dbReference>
<dbReference type="GO" id="GO:0016810">
    <property type="term" value="F:hydrolase activity, acting on carbon-nitrogen (but not peptide) bonds"/>
    <property type="evidence" value="ECO:0007669"/>
    <property type="project" value="InterPro"/>
</dbReference>
<dbReference type="STRING" id="1194090.SAMN05443144_11446"/>
<sequence length="433" mass="48035">MIKKNSLAFRRWNTLKRAFRVLVIGGLLMPVAVVYAQSYDMLLEGGHLIDPKNGINEPMDVAIAGDSIAEVAPQISPDSADRVVDVSGLYVTPGIIDMHTHVFHGTDPDAYIADAHVSVAPDGFTFRSGVTTVVDAGSAGWKNFRTLKAQTIDRAETRVLAFLNIVGVGMVGRYEEQNVEDMNPEMTALMINELFPDLLVGIKSAHYWGDFTQVERAVEAGNRAGVPVMVDFGEHDPPLSLETLLMDKLRPGDIFTHTYSYTRGREAVVDEEFNVKPYVLKAQERGVLFDVGHGGGSLIWHQVIPSMQQQFWPDVISSDLHTSSMNGGMKNMANLMSKFLNMEMPLQEVILRSTWSPAQVIGREDLGHLSTGADADVAVFRLKEGDFGFLDARGRTMQGNRKLEAELTLREGRVVWDLNGRASPSWEEEPRRY</sequence>
<dbReference type="OrthoDB" id="9775607at2"/>
<proteinExistence type="predicted"/>
<dbReference type="GO" id="GO:0046872">
    <property type="term" value="F:metal ion binding"/>
    <property type="evidence" value="ECO:0007669"/>
    <property type="project" value="UniProtKB-KW"/>
</dbReference>
<feature type="binding site" description="via carbamate group" evidence="1">
    <location>
        <position position="203"/>
    </location>
    <ligand>
        <name>Zn(2+)</name>
        <dbReference type="ChEBI" id="CHEBI:29105"/>
        <label>1</label>
    </ligand>
</feature>
<accession>A0A1M5F493</accession>
<dbReference type="PIRSF" id="PIRSF039004">
    <property type="entry name" value="ADE_EF_0837"/>
    <property type="match status" value="1"/>
</dbReference>
<keyword evidence="1" id="KW-0479">Metal-binding</keyword>
<dbReference type="SUPFAM" id="SSF51556">
    <property type="entry name" value="Metallo-dependent hydrolases"/>
    <property type="match status" value="1"/>
</dbReference>
<dbReference type="InterPro" id="IPR032466">
    <property type="entry name" value="Metal_Hydrolase"/>
</dbReference>
<feature type="binding site" evidence="1">
    <location>
        <position position="319"/>
    </location>
    <ligand>
        <name>Zn(2+)</name>
        <dbReference type="ChEBI" id="CHEBI:29105"/>
        <label>1</label>
    </ligand>
</feature>
<feature type="binding site" evidence="1">
    <location>
        <position position="257"/>
    </location>
    <ligand>
        <name>Zn(2+)</name>
        <dbReference type="ChEBI" id="CHEBI:29105"/>
        <label>2</label>
    </ligand>
</feature>
<dbReference type="InterPro" id="IPR020043">
    <property type="entry name" value="Deacetylase_Atu3266-like"/>
</dbReference>
<dbReference type="PANTHER" id="PTHR42717:SF1">
    <property type="entry name" value="IMIDAZOLONEPROPIONASE AND RELATED AMIDOHYDROLASES"/>
    <property type="match status" value="1"/>
</dbReference>
<dbReference type="EMBL" id="FQUS01000014">
    <property type="protein sequence ID" value="SHF85912.1"/>
    <property type="molecule type" value="Genomic_DNA"/>
</dbReference>
<evidence type="ECO:0000256" key="2">
    <source>
        <dbReference type="PIRSR" id="PIRSR039004-2"/>
    </source>
</evidence>
<dbReference type="Proteomes" id="UP000184041">
    <property type="component" value="Unassembled WGS sequence"/>
</dbReference>
<gene>
    <name evidence="3" type="ORF">SAMN05443144_11446</name>
</gene>
<dbReference type="Gene3D" id="2.30.40.10">
    <property type="entry name" value="Urease, subunit C, domain 1"/>
    <property type="match status" value="1"/>
</dbReference>
<dbReference type="SUPFAM" id="SSF51338">
    <property type="entry name" value="Composite domain of metallo-dependent hydrolases"/>
    <property type="match status" value="1"/>
</dbReference>
<dbReference type="InterPro" id="IPR011059">
    <property type="entry name" value="Metal-dep_hydrolase_composite"/>
</dbReference>
<protein>
    <submittedName>
        <fullName evidence="3">Dihydroorotase</fullName>
    </submittedName>
</protein>
<dbReference type="GO" id="GO:0019213">
    <property type="term" value="F:deacetylase activity"/>
    <property type="evidence" value="ECO:0007669"/>
    <property type="project" value="InterPro"/>
</dbReference>
<keyword evidence="1" id="KW-0862">Zinc</keyword>
<feature type="binding site" evidence="1">
    <location>
        <position position="99"/>
    </location>
    <ligand>
        <name>Zn(2+)</name>
        <dbReference type="ChEBI" id="CHEBI:29105"/>
        <label>1</label>
    </ligand>
</feature>
<dbReference type="AlphaFoldDB" id="A0A1M5F493"/>
<feature type="modified residue" description="N6-carboxylysine" evidence="2">
    <location>
        <position position="203"/>
    </location>
</feature>
<dbReference type="PANTHER" id="PTHR42717">
    <property type="entry name" value="DIHYDROOROTASE-RELATED"/>
    <property type="match status" value="1"/>
</dbReference>
<organism evidence="3 4">
    <name type="scientific">Fodinibius roseus</name>
    <dbReference type="NCBI Taxonomy" id="1194090"/>
    <lineage>
        <taxon>Bacteria</taxon>
        <taxon>Pseudomonadati</taxon>
        <taxon>Balneolota</taxon>
        <taxon>Balneolia</taxon>
        <taxon>Balneolales</taxon>
        <taxon>Balneolaceae</taxon>
        <taxon>Fodinibius</taxon>
    </lineage>
</organism>
<keyword evidence="4" id="KW-1185">Reference proteome</keyword>
<evidence type="ECO:0000256" key="1">
    <source>
        <dbReference type="PIRSR" id="PIRSR039004-1"/>
    </source>
</evidence>
<feature type="binding site" evidence="1">
    <location>
        <position position="101"/>
    </location>
    <ligand>
        <name>Zn(2+)</name>
        <dbReference type="ChEBI" id="CHEBI:29105"/>
        <label>1</label>
    </ligand>
</feature>
<name>A0A1M5F493_9BACT</name>
<feature type="binding site" description="via carbamate group" evidence="1">
    <location>
        <position position="203"/>
    </location>
    <ligand>
        <name>Zn(2+)</name>
        <dbReference type="ChEBI" id="CHEBI:29105"/>
        <label>2</label>
    </ligand>
</feature>
<dbReference type="Gene3D" id="3.20.20.140">
    <property type="entry name" value="Metal-dependent hydrolases"/>
    <property type="match status" value="1"/>
</dbReference>